<proteinExistence type="predicted"/>
<accession>A0A3G9IWH2</accession>
<evidence type="ECO:0000313" key="2">
    <source>
        <dbReference type="Proteomes" id="UP000275368"/>
    </source>
</evidence>
<dbReference type="Proteomes" id="UP000275368">
    <property type="component" value="Chromosome"/>
</dbReference>
<dbReference type="KEGG" id="pbk:Back11_45450"/>
<reference evidence="1 2" key="1">
    <citation type="submission" date="2018-11" db="EMBL/GenBank/DDBJ databases">
        <title>Complete genome sequence of Paenibacillus baekrokdamisoli strain KCTC 33723.</title>
        <authorList>
            <person name="Kang S.W."/>
            <person name="Lee K.C."/>
            <person name="Kim K.K."/>
            <person name="Kim J.S."/>
            <person name="Kim D.S."/>
            <person name="Ko S.H."/>
            <person name="Yang S.H."/>
            <person name="Lee J.S."/>
        </authorList>
    </citation>
    <scope>NUCLEOTIDE SEQUENCE [LARGE SCALE GENOMIC DNA]</scope>
    <source>
        <strain evidence="1 2">KCTC 33723</strain>
    </source>
</reference>
<dbReference type="OrthoDB" id="2653778at2"/>
<dbReference type="EMBL" id="AP019308">
    <property type="protein sequence ID" value="BBH23200.1"/>
    <property type="molecule type" value="Genomic_DNA"/>
</dbReference>
<name>A0A3G9IWH2_9BACL</name>
<sequence>MKKVEIVEIGKKSAFKTTMYIMIIPMAFMMLIGLLLFVIGIALGSGTTALIGLPYLIMPVFLIFVYGGLSALAALVYNLFAKKYGGLEYTLKEIDTEPVDNRYKPTL</sequence>
<gene>
    <name evidence="1" type="ORF">Back11_45450</name>
</gene>
<organism evidence="1 2">
    <name type="scientific">Paenibacillus baekrokdamisoli</name>
    <dbReference type="NCBI Taxonomy" id="1712516"/>
    <lineage>
        <taxon>Bacteria</taxon>
        <taxon>Bacillati</taxon>
        <taxon>Bacillota</taxon>
        <taxon>Bacilli</taxon>
        <taxon>Bacillales</taxon>
        <taxon>Paenibacillaceae</taxon>
        <taxon>Paenibacillus</taxon>
    </lineage>
</organism>
<keyword evidence="2" id="KW-1185">Reference proteome</keyword>
<protein>
    <submittedName>
        <fullName evidence="1">Uncharacterized protein</fullName>
    </submittedName>
</protein>
<dbReference type="AlphaFoldDB" id="A0A3G9IWH2"/>
<evidence type="ECO:0000313" key="1">
    <source>
        <dbReference type="EMBL" id="BBH23200.1"/>
    </source>
</evidence>
<dbReference type="RefSeq" id="WP_125662471.1">
    <property type="nucleotide sequence ID" value="NZ_AP019308.1"/>
</dbReference>